<dbReference type="AlphaFoldDB" id="A0A1J1J6Y7"/>
<name>A0A1J1J6Y7_9DIPT</name>
<dbReference type="EMBL" id="CVRI01000074">
    <property type="protein sequence ID" value="CRL08152.1"/>
    <property type="molecule type" value="Genomic_DNA"/>
</dbReference>
<keyword evidence="2" id="KW-1185">Reference proteome</keyword>
<evidence type="ECO:0000313" key="2">
    <source>
        <dbReference type="Proteomes" id="UP000183832"/>
    </source>
</evidence>
<sequence>MKGVLKAGTTRQSKTVLKSTSMDVRYSQHRIILGSSTSEFLETQLLQNQKWLKEEIQKEVN</sequence>
<dbReference type="Proteomes" id="UP000183832">
    <property type="component" value="Unassembled WGS sequence"/>
</dbReference>
<gene>
    <name evidence="1" type="ORF">CLUMA_CG021120</name>
</gene>
<reference evidence="1 2" key="1">
    <citation type="submission" date="2015-04" db="EMBL/GenBank/DDBJ databases">
        <authorList>
            <person name="Syromyatnikov M.Y."/>
            <person name="Popov V.N."/>
        </authorList>
    </citation>
    <scope>NUCLEOTIDE SEQUENCE [LARGE SCALE GENOMIC DNA]</scope>
</reference>
<evidence type="ECO:0000313" key="1">
    <source>
        <dbReference type="EMBL" id="CRL08152.1"/>
    </source>
</evidence>
<proteinExistence type="predicted"/>
<accession>A0A1J1J6Y7</accession>
<protein>
    <submittedName>
        <fullName evidence="1">CLUMA_CG021120, isoform A</fullName>
    </submittedName>
</protein>
<organism evidence="1 2">
    <name type="scientific">Clunio marinus</name>
    <dbReference type="NCBI Taxonomy" id="568069"/>
    <lineage>
        <taxon>Eukaryota</taxon>
        <taxon>Metazoa</taxon>
        <taxon>Ecdysozoa</taxon>
        <taxon>Arthropoda</taxon>
        <taxon>Hexapoda</taxon>
        <taxon>Insecta</taxon>
        <taxon>Pterygota</taxon>
        <taxon>Neoptera</taxon>
        <taxon>Endopterygota</taxon>
        <taxon>Diptera</taxon>
        <taxon>Nematocera</taxon>
        <taxon>Chironomoidea</taxon>
        <taxon>Chironomidae</taxon>
        <taxon>Clunio</taxon>
    </lineage>
</organism>